<sequence length="428" mass="48422">MAAAAIGWYGPLIDLCKASSHVGDFVQLLIFVHKSTPVQYKLSKNGGGEVIRMDIQVGDETRHYFPVSIWQKQLGSTVAAGDFVLLQNVKIVKFRDVIEARMVQCSLVQCLIHSKDLLVSKGVDELIRGCQIGTESKNKLLKVIDWAKRSGLANLEVEYNSHESSKRILTNWKTHEEMQSLKGFSLFQLKHLHNASKVSFLASIGEIFLPITWRHLPESEAEKMFIGRRIYGRPGDDNLADDLISTGCQLCGTMLSSEIGSDFKKNNFPLCQKSSNGLHVINMIYRPFQLYVWDESHYIPLLVKNRAAEMLFGNIKAEKVYASYKRECTQNANAVGCSKNHYYLNPCTSHFLKHRKANSHKQKHHVNIGPNYHAILLLLLKMLFKQGRNSPLNFTVLVNSAKDWESGRLEVMFVSMSSFRTEGSPLAF</sequence>
<gene>
    <name evidence="1" type="ORF">M9H77_17630</name>
</gene>
<protein>
    <submittedName>
        <fullName evidence="1">Uncharacterized protein</fullName>
    </submittedName>
</protein>
<keyword evidence="2" id="KW-1185">Reference proteome</keyword>
<dbReference type="Proteomes" id="UP001060085">
    <property type="component" value="Linkage Group LG04"/>
</dbReference>
<evidence type="ECO:0000313" key="1">
    <source>
        <dbReference type="EMBL" id="KAI5667777.1"/>
    </source>
</evidence>
<evidence type="ECO:0000313" key="2">
    <source>
        <dbReference type="Proteomes" id="UP001060085"/>
    </source>
</evidence>
<name>A0ACC0B5D2_CATRO</name>
<reference evidence="2" key="1">
    <citation type="journal article" date="2023" name="Nat. Plants">
        <title>Single-cell RNA sequencing provides a high-resolution roadmap for understanding the multicellular compartmentation of specialized metabolism.</title>
        <authorList>
            <person name="Sun S."/>
            <person name="Shen X."/>
            <person name="Li Y."/>
            <person name="Li Y."/>
            <person name="Wang S."/>
            <person name="Li R."/>
            <person name="Zhang H."/>
            <person name="Shen G."/>
            <person name="Guo B."/>
            <person name="Wei J."/>
            <person name="Xu J."/>
            <person name="St-Pierre B."/>
            <person name="Chen S."/>
            <person name="Sun C."/>
        </authorList>
    </citation>
    <scope>NUCLEOTIDE SEQUENCE [LARGE SCALE GENOMIC DNA]</scope>
</reference>
<dbReference type="EMBL" id="CM044704">
    <property type="protein sequence ID" value="KAI5667777.1"/>
    <property type="molecule type" value="Genomic_DNA"/>
</dbReference>
<accession>A0ACC0B5D2</accession>
<organism evidence="1 2">
    <name type="scientific">Catharanthus roseus</name>
    <name type="common">Madagascar periwinkle</name>
    <name type="synonym">Vinca rosea</name>
    <dbReference type="NCBI Taxonomy" id="4058"/>
    <lineage>
        <taxon>Eukaryota</taxon>
        <taxon>Viridiplantae</taxon>
        <taxon>Streptophyta</taxon>
        <taxon>Embryophyta</taxon>
        <taxon>Tracheophyta</taxon>
        <taxon>Spermatophyta</taxon>
        <taxon>Magnoliopsida</taxon>
        <taxon>eudicotyledons</taxon>
        <taxon>Gunneridae</taxon>
        <taxon>Pentapetalae</taxon>
        <taxon>asterids</taxon>
        <taxon>lamiids</taxon>
        <taxon>Gentianales</taxon>
        <taxon>Apocynaceae</taxon>
        <taxon>Rauvolfioideae</taxon>
        <taxon>Vinceae</taxon>
        <taxon>Catharanthinae</taxon>
        <taxon>Catharanthus</taxon>
    </lineage>
</organism>
<proteinExistence type="predicted"/>
<comment type="caution">
    <text evidence="1">The sequence shown here is derived from an EMBL/GenBank/DDBJ whole genome shotgun (WGS) entry which is preliminary data.</text>
</comment>